<dbReference type="InterPro" id="IPR005502">
    <property type="entry name" value="Ribosyl_crysJ1"/>
</dbReference>
<organism evidence="1 2">
    <name type="scientific">Anaeromyxobacter oryzae</name>
    <dbReference type="NCBI Taxonomy" id="2918170"/>
    <lineage>
        <taxon>Bacteria</taxon>
        <taxon>Pseudomonadati</taxon>
        <taxon>Myxococcota</taxon>
        <taxon>Myxococcia</taxon>
        <taxon>Myxococcales</taxon>
        <taxon>Cystobacterineae</taxon>
        <taxon>Anaeromyxobacteraceae</taxon>
        <taxon>Anaeromyxobacter</taxon>
    </lineage>
</organism>
<dbReference type="PANTHER" id="PTHR16222:SF12">
    <property type="entry name" value="ADP-RIBOSYLGLYCOHYDROLASE-RELATED"/>
    <property type="match status" value="1"/>
</dbReference>
<dbReference type="Proteomes" id="UP001162891">
    <property type="component" value="Chromosome"/>
</dbReference>
<evidence type="ECO:0000313" key="2">
    <source>
        <dbReference type="Proteomes" id="UP001162891"/>
    </source>
</evidence>
<keyword evidence="2" id="KW-1185">Reference proteome</keyword>
<dbReference type="InterPro" id="IPR050792">
    <property type="entry name" value="ADP-ribosylglycohydrolase"/>
</dbReference>
<keyword evidence="1" id="KW-0378">Hydrolase</keyword>
<dbReference type="InterPro" id="IPR036705">
    <property type="entry name" value="Ribosyl_crysJ1_sf"/>
</dbReference>
<protein>
    <submittedName>
        <fullName evidence="1">ADP-ribosyl-[dinitrogen reductase] hydrolase</fullName>
    </submittedName>
</protein>
<sequence>MPDTVTVDLADVRARARAAFVGLAVGDALGAPVEFMTAAEIRAKHRVHREMTGGGWLHLRPGCFTDDTEMSRCIARAVDAAGGFDLRGIADALSAWMRGRPVDVGSTVRKGLRSYILDGQLETPPNEWDAGNGAAMRTLPVALLALGDEALLDRCQVAQAHLTHNHPFSDAACATLGRMAQLAVLGLSMVRLRREADLLVERFPAFRFEPYRGLATGYVVDTLQTVLHHLFTTRSFEDCLVATVNQGGDADTTGAIAGAVAGAYYGLDGIPRRWLRRMDTAALAELERLAVRLVDLSPLARAR</sequence>
<dbReference type="NCBIfam" id="TIGR02662">
    <property type="entry name" value="dinitro_DRAG"/>
    <property type="match status" value="1"/>
</dbReference>
<gene>
    <name evidence="1" type="primary">draG</name>
    <name evidence="1" type="ORF">AMOR_48950</name>
</gene>
<dbReference type="GO" id="GO:0016787">
    <property type="term" value="F:hydrolase activity"/>
    <property type="evidence" value="ECO:0007669"/>
    <property type="project" value="UniProtKB-KW"/>
</dbReference>
<proteinExistence type="predicted"/>
<dbReference type="Gene3D" id="1.10.4080.10">
    <property type="entry name" value="ADP-ribosylation/Crystallin J1"/>
    <property type="match status" value="1"/>
</dbReference>
<evidence type="ECO:0000313" key="1">
    <source>
        <dbReference type="EMBL" id="BDG05899.1"/>
    </source>
</evidence>
<reference evidence="2" key="1">
    <citation type="journal article" date="2022" name="Int. J. Syst. Evol. Microbiol.">
        <title>Anaeromyxobacter oryzae sp. nov., Anaeromyxobacter diazotrophicus sp. nov. and Anaeromyxobacter paludicola sp. nov., isolated from paddy soils.</title>
        <authorList>
            <person name="Itoh H."/>
            <person name="Xu Z."/>
            <person name="Mise K."/>
            <person name="Masuda Y."/>
            <person name="Ushijima N."/>
            <person name="Hayakawa C."/>
            <person name="Shiratori Y."/>
            <person name="Senoo K."/>
        </authorList>
    </citation>
    <scope>NUCLEOTIDE SEQUENCE [LARGE SCALE GENOMIC DNA]</scope>
    <source>
        <strain evidence="2">Red232</strain>
    </source>
</reference>
<dbReference type="Pfam" id="PF03747">
    <property type="entry name" value="ADP_ribosyl_GH"/>
    <property type="match status" value="1"/>
</dbReference>
<name>A0ABM7X278_9BACT</name>
<dbReference type="RefSeq" id="WP_248355095.1">
    <property type="nucleotide sequence ID" value="NZ_AP025591.1"/>
</dbReference>
<dbReference type="InterPro" id="IPR013479">
    <property type="entry name" value="ADP-ribosyl_diN_reduct_hydro"/>
</dbReference>
<dbReference type="PANTHER" id="PTHR16222">
    <property type="entry name" value="ADP-RIBOSYLGLYCOHYDROLASE"/>
    <property type="match status" value="1"/>
</dbReference>
<accession>A0ABM7X278</accession>
<dbReference type="SUPFAM" id="SSF101478">
    <property type="entry name" value="ADP-ribosylglycohydrolase"/>
    <property type="match status" value="1"/>
</dbReference>
<dbReference type="EMBL" id="AP025591">
    <property type="protein sequence ID" value="BDG05899.1"/>
    <property type="molecule type" value="Genomic_DNA"/>
</dbReference>